<feature type="domain" description="DUF427" evidence="1">
    <location>
        <begin position="155"/>
        <end position="244"/>
    </location>
</feature>
<name>A0AAU7JUZ3_9MICO</name>
<sequence>MALDLSAQLFHDLPQLRCAPTTKRLRASRHGRVVAETTDAMLVWEPRRVVPEYAVPPAAFTVDLVDLPRRELPDGLPPVLGPPHFELHTCPGTPVAVLEDDGPVEVGFRPDDPDLGGRILLDFALFDWVEESQPVMGHAHDPFKRIDVLTSDRHVVVELAGQVLADSRRALALYETHLPARWYLPVEDVRMDLLTPSSTHSVCAYKGQASYLSASVEGGDDIAWFYPEPLDDAVRVRDRVAFWSERATVTVDGERVTGGMPDAGRPVRRPLG</sequence>
<dbReference type="PANTHER" id="PTHR34310">
    <property type="entry name" value="DUF427 DOMAIN PROTEIN (AFU_ORTHOLOGUE AFUA_3G02220)"/>
    <property type="match status" value="1"/>
</dbReference>
<accession>A0AAU7JUZ3</accession>
<gene>
    <name evidence="2" type="ORF">ABEG17_19265</name>
</gene>
<evidence type="ECO:0000313" key="2">
    <source>
        <dbReference type="EMBL" id="XBO43674.1"/>
    </source>
</evidence>
<reference evidence="2" key="1">
    <citation type="submission" date="2024-05" db="EMBL/GenBank/DDBJ databases">
        <authorList>
            <person name="Kim S."/>
            <person name="Heo J."/>
            <person name="Choi H."/>
            <person name="Choi Y."/>
            <person name="Kwon S.-W."/>
            <person name="Kim Y."/>
        </authorList>
    </citation>
    <scope>NUCLEOTIDE SEQUENCE</scope>
    <source>
        <strain evidence="2">KACC 23699</strain>
    </source>
</reference>
<dbReference type="InterPro" id="IPR038694">
    <property type="entry name" value="DUF427_sf"/>
</dbReference>
<proteinExistence type="predicted"/>
<dbReference type="Gene3D" id="2.170.150.40">
    <property type="entry name" value="Domain of unknown function (DUF427)"/>
    <property type="match status" value="2"/>
</dbReference>
<dbReference type="PANTHER" id="PTHR34310:SF8">
    <property type="entry name" value="CONSERVED PROTEIN"/>
    <property type="match status" value="1"/>
</dbReference>
<dbReference type="EMBL" id="CP157483">
    <property type="protein sequence ID" value="XBO43674.1"/>
    <property type="molecule type" value="Genomic_DNA"/>
</dbReference>
<protein>
    <submittedName>
        <fullName evidence="2">DUF427 domain-containing protein</fullName>
    </submittedName>
</protein>
<organism evidence="2">
    <name type="scientific">Pedococcus sp. KACC 23699</name>
    <dbReference type="NCBI Taxonomy" id="3149228"/>
    <lineage>
        <taxon>Bacteria</taxon>
        <taxon>Bacillati</taxon>
        <taxon>Actinomycetota</taxon>
        <taxon>Actinomycetes</taxon>
        <taxon>Micrococcales</taxon>
        <taxon>Intrasporangiaceae</taxon>
        <taxon>Pedococcus</taxon>
    </lineage>
</organism>
<dbReference type="RefSeq" id="WP_406831113.1">
    <property type="nucleotide sequence ID" value="NZ_CP157483.1"/>
</dbReference>
<dbReference type="InterPro" id="IPR007361">
    <property type="entry name" value="DUF427"/>
</dbReference>
<dbReference type="Pfam" id="PF04248">
    <property type="entry name" value="NTP_transf_9"/>
    <property type="match status" value="1"/>
</dbReference>
<dbReference type="AlphaFoldDB" id="A0AAU7JUZ3"/>
<evidence type="ECO:0000259" key="1">
    <source>
        <dbReference type="Pfam" id="PF04248"/>
    </source>
</evidence>